<dbReference type="InterPro" id="IPR052336">
    <property type="entry name" value="MlaD_Phospholipid_Transporter"/>
</dbReference>
<dbReference type="PANTHER" id="PTHR33371:SF16">
    <property type="entry name" value="MCE-FAMILY PROTEIN MCE3F"/>
    <property type="match status" value="1"/>
</dbReference>
<comment type="caution">
    <text evidence="2">The sequence shown here is derived from an EMBL/GenBank/DDBJ whole genome shotgun (WGS) entry which is preliminary data.</text>
</comment>
<evidence type="ECO:0000313" key="2">
    <source>
        <dbReference type="EMBL" id="KZM76032.1"/>
    </source>
</evidence>
<dbReference type="GO" id="GO:0005576">
    <property type="term" value="C:extracellular region"/>
    <property type="evidence" value="ECO:0007669"/>
    <property type="project" value="TreeGrafter"/>
</dbReference>
<reference evidence="2 3" key="1">
    <citation type="submission" date="2016-04" db="EMBL/GenBank/DDBJ databases">
        <authorList>
            <person name="Evans L.H."/>
            <person name="Alamgir A."/>
            <person name="Owens N."/>
            <person name="Weber N.D."/>
            <person name="Virtaneva K."/>
            <person name="Barbian K."/>
            <person name="Babar A."/>
            <person name="Rosenke K."/>
        </authorList>
    </citation>
    <scope>NUCLEOTIDE SEQUENCE [LARGE SCALE GENOMIC DNA]</scope>
    <source>
        <strain evidence="2 3">IFM 0406</strain>
    </source>
</reference>
<feature type="domain" description="Mce/MlaD" evidence="1">
    <location>
        <begin position="33"/>
        <end position="105"/>
    </location>
</feature>
<accession>A0A161ZA61</accession>
<sequence>MLSLGAIAAVFVLGAGYLTFGVARVDWFRHHLEATLTLPDSGGLQPDSPILLSGVPVGKVTAVDTAGGTVLVRLRFDDTYPVPAAATARIENLSALGEPYLMFTPTGTGGPYLTDGARIDARQVRMPLSIPEMATTASNLLGQFRPEALHELVRTVDESVSGAEAALPQLNRAANLLAATLLSRLPQLRTMLTNLQTIGADMDWVGPSLEAGGPQWGRFGSRVRDAVDALERLMRSKGFPDDYQTGTGLVPFLKQLSTRLDQLGPRLRPLVPALAPLTATATGALRTLDVSALITQALDATGDGALRLQLGVR</sequence>
<organism evidence="2 3">
    <name type="scientific">Nocardia terpenica</name>
    <dbReference type="NCBI Taxonomy" id="455432"/>
    <lineage>
        <taxon>Bacteria</taxon>
        <taxon>Bacillati</taxon>
        <taxon>Actinomycetota</taxon>
        <taxon>Actinomycetes</taxon>
        <taxon>Mycobacteriales</taxon>
        <taxon>Nocardiaceae</taxon>
        <taxon>Nocardia</taxon>
    </lineage>
</organism>
<dbReference type="AlphaFoldDB" id="A0A161ZA61"/>
<dbReference type="EMBL" id="LWGR01000002">
    <property type="protein sequence ID" value="KZM76032.1"/>
    <property type="molecule type" value="Genomic_DNA"/>
</dbReference>
<name>A0A161ZA61_9NOCA</name>
<dbReference type="RefSeq" id="WP_171982681.1">
    <property type="nucleotide sequence ID" value="NZ_JABMCZ010000001.1"/>
</dbReference>
<gene>
    <name evidence="2" type="ORF">AWN90_17185</name>
</gene>
<protein>
    <recommendedName>
        <fullName evidence="1">Mce/MlaD domain-containing protein</fullName>
    </recommendedName>
</protein>
<dbReference type="Pfam" id="PF02470">
    <property type="entry name" value="MlaD"/>
    <property type="match status" value="1"/>
</dbReference>
<proteinExistence type="predicted"/>
<dbReference type="PANTHER" id="PTHR33371">
    <property type="entry name" value="INTERMEMBRANE PHOSPHOLIPID TRANSPORT SYSTEM BINDING PROTEIN MLAD-RELATED"/>
    <property type="match status" value="1"/>
</dbReference>
<evidence type="ECO:0000259" key="1">
    <source>
        <dbReference type="Pfam" id="PF02470"/>
    </source>
</evidence>
<keyword evidence="3" id="KW-1185">Reference proteome</keyword>
<dbReference type="Proteomes" id="UP000076512">
    <property type="component" value="Unassembled WGS sequence"/>
</dbReference>
<dbReference type="STRING" id="455432.AWN90_17185"/>
<evidence type="ECO:0000313" key="3">
    <source>
        <dbReference type="Proteomes" id="UP000076512"/>
    </source>
</evidence>
<dbReference type="InterPro" id="IPR003399">
    <property type="entry name" value="Mce/MlaD"/>
</dbReference>